<reference evidence="4" key="1">
    <citation type="submission" date="2021-06" db="EMBL/GenBank/DDBJ databases">
        <authorList>
            <person name="Criscuolo A."/>
        </authorList>
    </citation>
    <scope>NUCLEOTIDE SEQUENCE</scope>
    <source>
        <strain evidence="4">CIP111600</strain>
    </source>
</reference>
<dbReference type="RefSeq" id="WP_218092710.1">
    <property type="nucleotide sequence ID" value="NZ_CAJVAS010000011.1"/>
</dbReference>
<dbReference type="Proteomes" id="UP000693672">
    <property type="component" value="Unassembled WGS sequence"/>
</dbReference>
<dbReference type="Pfam" id="PF03323">
    <property type="entry name" value="GerA"/>
    <property type="match status" value="1"/>
</dbReference>
<feature type="transmembrane region" description="Helical" evidence="3">
    <location>
        <begin position="272"/>
        <end position="292"/>
    </location>
</feature>
<evidence type="ECO:0000256" key="2">
    <source>
        <dbReference type="ARBA" id="ARBA00023136"/>
    </source>
</evidence>
<evidence type="ECO:0000313" key="4">
    <source>
        <dbReference type="EMBL" id="CAG7627720.1"/>
    </source>
</evidence>
<keyword evidence="3" id="KW-1133">Transmembrane helix</keyword>
<dbReference type="GO" id="GO:0009847">
    <property type="term" value="P:spore germination"/>
    <property type="evidence" value="ECO:0007669"/>
    <property type="project" value="InterPro"/>
</dbReference>
<evidence type="ECO:0000313" key="5">
    <source>
        <dbReference type="Proteomes" id="UP000693672"/>
    </source>
</evidence>
<protein>
    <submittedName>
        <fullName evidence="4">Spore germination protein B1</fullName>
    </submittedName>
</protein>
<dbReference type="AlphaFoldDB" id="A0A916K491"/>
<dbReference type="EMBL" id="CAJVAS010000011">
    <property type="protein sequence ID" value="CAG7627720.1"/>
    <property type="molecule type" value="Genomic_DNA"/>
</dbReference>
<accession>A0A916K491</accession>
<sequence>MTTTTSPDVQQRMKERFRHASDFHCAPVHSGTTHFELMYLTSLCDENKLQGSLLRPCFESGSETSLAAYLASHPDCSVAASEQEAMDGILSGCALISLNGQLLLLDIASTINSQANTTTIETTLQGPQLALTENLKTNMLMIRSRYPSSDLVVQELTVGTLSKTKLIIVYDQTLADPAVLKEIRERLSCLKARVITAVAQLQILLSPPRRSLLPTMMTTERPDRIALNLSQGKVIFLLDGTPFSMIVPAVFYDFFSSMDDQYQPFWVARPFLWLRFIALFITLTAPALYVAVVSYNPEFFRVQLTLSIAGSRAAVPYPSYMEVIFMMFMTEALTEASLRLPKYIGSTATTVGGLILGQAAQQAGLVSSIMIIISAAVAISNFVIPISPMSLAVRIAKYPLILLASLSGLVGIMLGLLTYTIVLSDLRSFGKPYFKVFVNERENGLKRGGRFE</sequence>
<dbReference type="InterPro" id="IPR004995">
    <property type="entry name" value="Spore_Ger"/>
</dbReference>
<proteinExistence type="inferred from homology"/>
<evidence type="ECO:0000256" key="1">
    <source>
        <dbReference type="ARBA" id="ARBA00005278"/>
    </source>
</evidence>
<organism evidence="4 5">
    <name type="scientific">Paenibacillus solanacearum</name>
    <dbReference type="NCBI Taxonomy" id="2048548"/>
    <lineage>
        <taxon>Bacteria</taxon>
        <taxon>Bacillati</taxon>
        <taxon>Bacillota</taxon>
        <taxon>Bacilli</taxon>
        <taxon>Bacillales</taxon>
        <taxon>Paenibacillaceae</taxon>
        <taxon>Paenibacillus</taxon>
    </lineage>
</organism>
<dbReference type="PANTHER" id="PTHR22550">
    <property type="entry name" value="SPORE GERMINATION PROTEIN"/>
    <property type="match status" value="1"/>
</dbReference>
<comment type="caution">
    <text evidence="4">The sequence shown here is derived from an EMBL/GenBank/DDBJ whole genome shotgun (WGS) entry which is preliminary data.</text>
</comment>
<gene>
    <name evidence="4" type="primary">gerBA_5</name>
    <name evidence="4" type="ORF">PAESOLCIP111_02946</name>
</gene>
<dbReference type="PANTHER" id="PTHR22550:SF5">
    <property type="entry name" value="LEUCINE ZIPPER PROTEIN 4"/>
    <property type="match status" value="1"/>
</dbReference>
<feature type="transmembrane region" description="Helical" evidence="3">
    <location>
        <begin position="365"/>
        <end position="386"/>
    </location>
</feature>
<dbReference type="InterPro" id="IPR050768">
    <property type="entry name" value="UPF0353/GerABKA_families"/>
</dbReference>
<keyword evidence="3" id="KW-0812">Transmembrane</keyword>
<evidence type="ECO:0000256" key="3">
    <source>
        <dbReference type="SAM" id="Phobius"/>
    </source>
</evidence>
<keyword evidence="5" id="KW-1185">Reference proteome</keyword>
<dbReference type="PIRSF" id="PIRSF005690">
    <property type="entry name" value="GerBA"/>
    <property type="match status" value="1"/>
</dbReference>
<dbReference type="GO" id="GO:0016020">
    <property type="term" value="C:membrane"/>
    <property type="evidence" value="ECO:0007669"/>
    <property type="project" value="InterPro"/>
</dbReference>
<comment type="similarity">
    <text evidence="1">Belongs to the GerABKA family.</text>
</comment>
<feature type="transmembrane region" description="Helical" evidence="3">
    <location>
        <begin position="234"/>
        <end position="252"/>
    </location>
</feature>
<keyword evidence="2 3" id="KW-0472">Membrane</keyword>
<name>A0A916K491_9BACL</name>
<feature type="transmembrane region" description="Helical" evidence="3">
    <location>
        <begin position="398"/>
        <end position="422"/>
    </location>
</feature>